<dbReference type="STRING" id="679936.Sulac_2258"/>
<gene>
    <name evidence="2" type="ordered locus">Sulac_2258</name>
</gene>
<dbReference type="Proteomes" id="UP000005439">
    <property type="component" value="Chromosome"/>
</dbReference>
<dbReference type="KEGG" id="sap:Sulac_2258"/>
<dbReference type="HOGENOM" id="CLU_085055_0_1_9"/>
<protein>
    <submittedName>
        <fullName evidence="2">Plasmid pRiA4b ORF-3 family protein</fullName>
    </submittedName>
</protein>
<dbReference type="EMBL" id="CP003179">
    <property type="protein sequence ID" value="AEW05731.1"/>
    <property type="molecule type" value="Genomic_DNA"/>
</dbReference>
<evidence type="ECO:0000259" key="1">
    <source>
        <dbReference type="Pfam" id="PF07929"/>
    </source>
</evidence>
<evidence type="ECO:0000313" key="2">
    <source>
        <dbReference type="EMBL" id="AEW05731.1"/>
    </source>
</evidence>
<dbReference type="Gene3D" id="3.10.290.30">
    <property type="entry name" value="MM3350-like"/>
    <property type="match status" value="1"/>
</dbReference>
<dbReference type="PATRIC" id="fig|679936.5.peg.2338"/>
<dbReference type="Pfam" id="PF07929">
    <property type="entry name" value="PRiA4_ORF3"/>
    <property type="match status" value="1"/>
</dbReference>
<feature type="domain" description="Plasmid pRiA4b Orf3-like" evidence="1">
    <location>
        <begin position="7"/>
        <end position="170"/>
    </location>
</feature>
<dbReference type="PANTHER" id="PTHR41878">
    <property type="entry name" value="LEXA REPRESSOR-RELATED"/>
    <property type="match status" value="1"/>
</dbReference>
<keyword evidence="3" id="KW-1185">Reference proteome</keyword>
<accession>G8TU59</accession>
<dbReference type="InterPro" id="IPR012912">
    <property type="entry name" value="Plasmid_pRiA4b_Orf3-like"/>
</dbReference>
<evidence type="ECO:0000313" key="3">
    <source>
        <dbReference type="Proteomes" id="UP000005439"/>
    </source>
</evidence>
<name>G8TU59_SULAD</name>
<organism evidence="2 3">
    <name type="scientific">Sulfobacillus acidophilus (strain ATCC 700253 / DSM 10332 / NAL)</name>
    <dbReference type="NCBI Taxonomy" id="679936"/>
    <lineage>
        <taxon>Bacteria</taxon>
        <taxon>Bacillati</taxon>
        <taxon>Bacillota</taxon>
        <taxon>Clostridia</taxon>
        <taxon>Eubacteriales</taxon>
        <taxon>Clostridiales Family XVII. Incertae Sedis</taxon>
        <taxon>Sulfobacillus</taxon>
    </lineage>
</organism>
<dbReference type="AlphaFoldDB" id="G8TU59"/>
<dbReference type="PANTHER" id="PTHR41878:SF1">
    <property type="entry name" value="TNPR PROTEIN"/>
    <property type="match status" value="1"/>
</dbReference>
<sequence>MARISGLSLRVELLDVPDVVYRDLWIPKRLTWHQLHTVLQLALGWENLHRYEFRRGTERIGLPRSSDPHPVTDARTVRLSAYPWLADSQLTYLYDFHDGWRHRITVLNCAVGNRRQPILLDGHGVCPPEDVGGVTGYREFLDAITDPDHEDYALYRLWADGHYAFTGFRLDEAVKLFDQALAPRRRRTRQPTGQTITYPIEA</sequence>
<reference evidence="3" key="1">
    <citation type="submission" date="2011-12" db="EMBL/GenBank/DDBJ databases">
        <title>The complete genome of chromosome of Sulfobacillus acidophilus DSM 10332.</title>
        <authorList>
            <person name="Lucas S."/>
            <person name="Han J."/>
            <person name="Lapidus A."/>
            <person name="Bruce D."/>
            <person name="Goodwin L."/>
            <person name="Pitluck S."/>
            <person name="Peters L."/>
            <person name="Kyrpides N."/>
            <person name="Mavromatis K."/>
            <person name="Ivanova N."/>
            <person name="Mikhailova N."/>
            <person name="Chertkov O."/>
            <person name="Saunders E."/>
            <person name="Detter J.C."/>
            <person name="Tapia R."/>
            <person name="Han C."/>
            <person name="Land M."/>
            <person name="Hauser L."/>
            <person name="Markowitz V."/>
            <person name="Cheng J.-F."/>
            <person name="Hugenholtz P."/>
            <person name="Woyke T."/>
            <person name="Wu D."/>
            <person name="Pukall R."/>
            <person name="Gehrich-Schroeter G."/>
            <person name="Schneider S."/>
            <person name="Klenk H.-P."/>
            <person name="Eisen J.A."/>
        </authorList>
    </citation>
    <scope>NUCLEOTIDE SEQUENCE [LARGE SCALE GENOMIC DNA]</scope>
    <source>
        <strain evidence="3">ATCC 700253 / DSM 10332 / NAL</strain>
    </source>
</reference>
<dbReference type="SUPFAM" id="SSF159941">
    <property type="entry name" value="MM3350-like"/>
    <property type="match status" value="1"/>
</dbReference>
<reference evidence="2 3" key="2">
    <citation type="journal article" date="2012" name="Stand. Genomic Sci.">
        <title>Complete genome sequence of the moderately thermophilic mineral-sulfide-oxidizing firmicute Sulfobacillus acidophilus type strain (NAL(T)).</title>
        <authorList>
            <person name="Anderson I."/>
            <person name="Chertkov O."/>
            <person name="Chen A."/>
            <person name="Saunders E."/>
            <person name="Lapidus A."/>
            <person name="Nolan M."/>
            <person name="Lucas S."/>
            <person name="Hammon N."/>
            <person name="Deshpande S."/>
            <person name="Cheng J.F."/>
            <person name="Han C."/>
            <person name="Tapia R."/>
            <person name="Goodwin L.A."/>
            <person name="Pitluck S."/>
            <person name="Liolios K."/>
            <person name="Pagani I."/>
            <person name="Ivanova N."/>
            <person name="Mikhailova N."/>
            <person name="Pati A."/>
            <person name="Palaniappan K."/>
            <person name="Land M."/>
            <person name="Pan C."/>
            <person name="Rohde M."/>
            <person name="Pukall R."/>
            <person name="Goker M."/>
            <person name="Detter J.C."/>
            <person name="Woyke T."/>
            <person name="Bristow J."/>
            <person name="Eisen J.A."/>
            <person name="Markowitz V."/>
            <person name="Hugenholtz P."/>
            <person name="Kyrpides N.C."/>
            <person name="Klenk H.P."/>
            <person name="Mavromatis K."/>
        </authorList>
    </citation>
    <scope>NUCLEOTIDE SEQUENCE [LARGE SCALE GENOMIC DNA]</scope>
    <source>
        <strain evidence="3">ATCC 700253 / DSM 10332 / NAL</strain>
    </source>
</reference>
<proteinExistence type="predicted"/>
<dbReference type="InterPro" id="IPR024047">
    <property type="entry name" value="MM3350-like_sf"/>
</dbReference>